<evidence type="ECO:0000313" key="3">
    <source>
        <dbReference type="EMBL" id="RAW25045.1"/>
    </source>
</evidence>
<dbReference type="EMBL" id="RCMK01000811">
    <property type="protein sequence ID" value="KAG2911577.1"/>
    <property type="molecule type" value="Genomic_DNA"/>
</dbReference>
<dbReference type="OrthoDB" id="10297564at2759"/>
<gene>
    <name evidence="3" type="ORF">PC110_g18537</name>
    <name evidence="2" type="ORF">PC117_g19126</name>
</gene>
<protein>
    <submittedName>
        <fullName evidence="3">Uncharacterized protein</fullName>
    </submittedName>
</protein>
<sequence length="139" mass="16091">MRKWQPPDRKRVTDGCTATYRRAVTQLIVKSHDELNGRRRGPDVRHDEGYQWRRAAGHRDRIPGAVGPRSPIKGPLVEDRRSPNEERDHRTKNEIAERRTRSPNEERDCRTLIGAESYGRFEKSIGYVEADIGMTQDAL</sequence>
<dbReference type="Proteomes" id="UP000251314">
    <property type="component" value="Unassembled WGS sequence"/>
</dbReference>
<dbReference type="AlphaFoldDB" id="A0A329RJX9"/>
<feature type="compositionally biased region" description="Basic and acidic residues" evidence="1">
    <location>
        <begin position="76"/>
        <end position="109"/>
    </location>
</feature>
<reference evidence="2" key="2">
    <citation type="submission" date="2018-10" db="EMBL/GenBank/DDBJ databases">
        <title>Effector identification in a new, highly contiguous assembly of the strawberry crown rot pathogen Phytophthora cactorum.</title>
        <authorList>
            <person name="Armitage A.D."/>
            <person name="Nellist C.F."/>
            <person name="Bates H."/>
            <person name="Vickerstaff R.J."/>
            <person name="Harrison R.J."/>
        </authorList>
    </citation>
    <scope>NUCLEOTIDE SEQUENCE</scope>
    <source>
        <strain evidence="2">4040</strain>
    </source>
</reference>
<name>A0A329RJX9_9STRA</name>
<organism evidence="3 4">
    <name type="scientific">Phytophthora cactorum</name>
    <dbReference type="NCBI Taxonomy" id="29920"/>
    <lineage>
        <taxon>Eukaryota</taxon>
        <taxon>Sar</taxon>
        <taxon>Stramenopiles</taxon>
        <taxon>Oomycota</taxon>
        <taxon>Peronosporomycetes</taxon>
        <taxon>Peronosporales</taxon>
        <taxon>Peronosporaceae</taxon>
        <taxon>Phytophthora</taxon>
    </lineage>
</organism>
<accession>A0A329RJX9</accession>
<evidence type="ECO:0000313" key="4">
    <source>
        <dbReference type="Proteomes" id="UP000251314"/>
    </source>
</evidence>
<feature type="region of interest" description="Disordered" evidence="1">
    <location>
        <begin position="56"/>
        <end position="109"/>
    </location>
</feature>
<reference evidence="3 4" key="1">
    <citation type="submission" date="2018-01" db="EMBL/GenBank/DDBJ databases">
        <title>Draft genome of the strawberry crown rot pathogen Phytophthora cactorum.</title>
        <authorList>
            <person name="Armitage A.D."/>
            <person name="Lysoe E."/>
            <person name="Nellist C.F."/>
            <person name="Harrison R.J."/>
            <person name="Brurberg M.B."/>
        </authorList>
    </citation>
    <scope>NUCLEOTIDE SEQUENCE [LARGE SCALE GENOMIC DNA]</scope>
    <source>
        <strain evidence="3 4">10300</strain>
    </source>
</reference>
<evidence type="ECO:0000313" key="2">
    <source>
        <dbReference type="EMBL" id="KAG2911577.1"/>
    </source>
</evidence>
<dbReference type="VEuPathDB" id="FungiDB:PC110_g18537"/>
<proteinExistence type="predicted"/>
<dbReference type="Proteomes" id="UP000736787">
    <property type="component" value="Unassembled WGS sequence"/>
</dbReference>
<evidence type="ECO:0000256" key="1">
    <source>
        <dbReference type="SAM" id="MobiDB-lite"/>
    </source>
</evidence>
<keyword evidence="4" id="KW-1185">Reference proteome</keyword>
<comment type="caution">
    <text evidence="3">The sequence shown here is derived from an EMBL/GenBank/DDBJ whole genome shotgun (WGS) entry which is preliminary data.</text>
</comment>
<dbReference type="EMBL" id="MJFZ01000800">
    <property type="protein sequence ID" value="RAW25045.1"/>
    <property type="molecule type" value="Genomic_DNA"/>
</dbReference>